<feature type="transmembrane region" description="Helical" evidence="7">
    <location>
        <begin position="326"/>
        <end position="348"/>
    </location>
</feature>
<evidence type="ECO:0000256" key="5">
    <source>
        <dbReference type="ARBA" id="ARBA00023136"/>
    </source>
</evidence>
<evidence type="ECO:0000256" key="4">
    <source>
        <dbReference type="ARBA" id="ARBA00022989"/>
    </source>
</evidence>
<dbReference type="EMBL" id="LSYS01006186">
    <property type="protein sequence ID" value="OPJ75607.1"/>
    <property type="molecule type" value="Genomic_DNA"/>
</dbReference>
<protein>
    <submittedName>
        <fullName evidence="8">Transmembrane protein 161B</fullName>
    </submittedName>
</protein>
<reference evidence="8 9" key="1">
    <citation type="submission" date="2016-02" db="EMBL/GenBank/DDBJ databases">
        <title>Band-tailed pigeon sequencing and assembly.</title>
        <authorList>
            <person name="Soares A.E."/>
            <person name="Novak B.J."/>
            <person name="Rice E.S."/>
            <person name="O'Connell B."/>
            <person name="Chang D."/>
            <person name="Weber S."/>
            <person name="Shapiro B."/>
        </authorList>
    </citation>
    <scope>NUCLEOTIDE SEQUENCE [LARGE SCALE GENOMIC DNA]</scope>
    <source>
        <strain evidence="8">BTP2013</strain>
        <tissue evidence="8">Blood</tissue>
    </source>
</reference>
<accession>A0A1V4JV73</accession>
<keyword evidence="9" id="KW-1185">Reference proteome</keyword>
<dbReference type="GO" id="GO:0016020">
    <property type="term" value="C:membrane"/>
    <property type="evidence" value="ECO:0007669"/>
    <property type="project" value="UniProtKB-SubCell"/>
</dbReference>
<feature type="transmembrane region" description="Helical" evidence="7">
    <location>
        <begin position="237"/>
        <end position="257"/>
    </location>
</feature>
<dbReference type="OrthoDB" id="784140at2759"/>
<evidence type="ECO:0000256" key="2">
    <source>
        <dbReference type="ARBA" id="ARBA00009706"/>
    </source>
</evidence>
<keyword evidence="6" id="KW-0325">Glycoprotein</keyword>
<feature type="transmembrane region" description="Helical" evidence="7">
    <location>
        <begin position="206"/>
        <end position="225"/>
    </location>
</feature>
<dbReference type="Proteomes" id="UP000190648">
    <property type="component" value="Unassembled WGS sequence"/>
</dbReference>
<evidence type="ECO:0000313" key="9">
    <source>
        <dbReference type="Proteomes" id="UP000190648"/>
    </source>
</evidence>
<comment type="similarity">
    <text evidence="2">Belongs to the TMEM161 family.</text>
</comment>
<comment type="caution">
    <text evidence="8">The sequence shown here is derived from an EMBL/GenBank/DDBJ whole genome shotgun (WGS) entry which is preliminary data.</text>
</comment>
<evidence type="ECO:0000256" key="7">
    <source>
        <dbReference type="SAM" id="Phobius"/>
    </source>
</evidence>
<keyword evidence="5 7" id="KW-0472">Membrane</keyword>
<feature type="transmembrane region" description="Helical" evidence="7">
    <location>
        <begin position="95"/>
        <end position="119"/>
    </location>
</feature>
<proteinExistence type="inferred from homology"/>
<evidence type="ECO:0000256" key="3">
    <source>
        <dbReference type="ARBA" id="ARBA00022692"/>
    </source>
</evidence>
<comment type="subcellular location">
    <subcellularLocation>
        <location evidence="1">Membrane</location>
        <topology evidence="1">Multi-pass membrane protein</topology>
    </subcellularLocation>
</comment>
<dbReference type="PANTHER" id="PTHR13624">
    <property type="entry name" value="RE42071P"/>
    <property type="match status" value="1"/>
</dbReference>
<gene>
    <name evidence="8" type="primary">TMEM161B</name>
    <name evidence="8" type="ORF">AV530_008822</name>
</gene>
<feature type="transmembrane region" description="Helical" evidence="7">
    <location>
        <begin position="368"/>
        <end position="385"/>
    </location>
</feature>
<evidence type="ECO:0000256" key="6">
    <source>
        <dbReference type="ARBA" id="ARBA00023180"/>
    </source>
</evidence>
<organism evidence="8 9">
    <name type="scientific">Patagioenas fasciata monilis</name>
    <dbReference type="NCBI Taxonomy" id="372326"/>
    <lineage>
        <taxon>Eukaryota</taxon>
        <taxon>Metazoa</taxon>
        <taxon>Chordata</taxon>
        <taxon>Craniata</taxon>
        <taxon>Vertebrata</taxon>
        <taxon>Euteleostomi</taxon>
        <taxon>Archelosauria</taxon>
        <taxon>Archosauria</taxon>
        <taxon>Dinosauria</taxon>
        <taxon>Saurischia</taxon>
        <taxon>Theropoda</taxon>
        <taxon>Coelurosauria</taxon>
        <taxon>Aves</taxon>
        <taxon>Neognathae</taxon>
        <taxon>Neoaves</taxon>
        <taxon>Columbimorphae</taxon>
        <taxon>Columbiformes</taxon>
        <taxon>Columbidae</taxon>
        <taxon>Patagioenas</taxon>
    </lineage>
</organism>
<keyword evidence="4 7" id="KW-1133">Transmembrane helix</keyword>
<sequence length="587" mass="67076">MIVYFYASWKLYSPVPQQQGNEMFDFFHIRKLINKIIKPIHWQHFAKLGPPGLIYLVKMPVNLTALNSAQIISNSVCRYAVQKCLSTFLKHIWTYYLFIPLQGVIGVQLVVTMVMASVIQKIIPHYSLARWLLCSGSLRWYQHPTEEELRILAGKQRGKSKKDRKYNGHIENKPLTIPKDIDLHLETKSVTERDTIALHYFPEYQWLVDFTVAATIVYVVTEAYYSIVKPSQEMNISIVWCLLVLAFAVKVLFSLTTHYFKVEDGGERSVCVTFGFFFFVKAMAILIVTENYLEFGLESGFSNFSESAMKFLEKQGLESQGPVSKLTFKLFLAVLCSLIGAFLTFPGLRLAQMHLDALNLATEKITQTLLHINFLAPLFMVLLWVKPITKDYIMNPPLGKDSIPLMTEDTFDTVRLWIIILLCALRLAMMRRHLQAYLNLAQKSVDQMKKEAGRISMVDLQKMVARVFYYLCVIALQYVAPLVMLLHTTLLLKTLGNYSWGIYPELNSDTPVESSLLPSSVYSESPPADGKMKVTVVQITMALGSLKNIFTPLLFRGLLSFLTWWIAACLFSTSLFGLFYHQYLTVA</sequence>
<dbReference type="InterPro" id="IPR019395">
    <property type="entry name" value="Transmembrane_161A/B"/>
</dbReference>
<evidence type="ECO:0000256" key="1">
    <source>
        <dbReference type="ARBA" id="ARBA00004141"/>
    </source>
</evidence>
<feature type="transmembrane region" description="Helical" evidence="7">
    <location>
        <begin position="467"/>
        <end position="490"/>
    </location>
</feature>
<feature type="transmembrane region" description="Helical" evidence="7">
    <location>
        <begin position="562"/>
        <end position="580"/>
    </location>
</feature>
<feature type="transmembrane region" description="Helical" evidence="7">
    <location>
        <begin position="269"/>
        <end position="289"/>
    </location>
</feature>
<evidence type="ECO:0000313" key="8">
    <source>
        <dbReference type="EMBL" id="OPJ75607.1"/>
    </source>
</evidence>
<name>A0A1V4JV73_PATFA</name>
<dbReference type="PANTHER" id="PTHR13624:SF3">
    <property type="entry name" value="TRANSMEMBRANE PROTEIN 161B"/>
    <property type="match status" value="1"/>
</dbReference>
<dbReference type="AlphaFoldDB" id="A0A1V4JV73"/>
<keyword evidence="3 7" id="KW-0812">Transmembrane</keyword>
<dbReference type="STRING" id="372326.A0A1V4JV73"/>
<dbReference type="Pfam" id="PF10268">
    <property type="entry name" value="Tmemb_161AB"/>
    <property type="match status" value="1"/>
</dbReference>